<evidence type="ECO:0000256" key="1">
    <source>
        <dbReference type="SAM" id="MobiDB-lite"/>
    </source>
</evidence>
<organism evidence="2 3">
    <name type="scientific">Streptomyces bullii</name>
    <dbReference type="NCBI Taxonomy" id="349910"/>
    <lineage>
        <taxon>Bacteria</taxon>
        <taxon>Bacillati</taxon>
        <taxon>Actinomycetota</taxon>
        <taxon>Actinomycetes</taxon>
        <taxon>Kitasatosporales</taxon>
        <taxon>Streptomycetaceae</taxon>
        <taxon>Streptomyces</taxon>
    </lineage>
</organism>
<accession>A0ABW0UR11</accession>
<evidence type="ECO:0000313" key="2">
    <source>
        <dbReference type="EMBL" id="MFC5634854.1"/>
    </source>
</evidence>
<dbReference type="EMBL" id="JBHSNY010000004">
    <property type="protein sequence ID" value="MFC5634854.1"/>
    <property type="molecule type" value="Genomic_DNA"/>
</dbReference>
<feature type="region of interest" description="Disordered" evidence="1">
    <location>
        <begin position="1"/>
        <end position="68"/>
    </location>
</feature>
<name>A0ABW0UR11_9ACTN</name>
<protein>
    <submittedName>
        <fullName evidence="2">Uncharacterized protein</fullName>
    </submittedName>
</protein>
<reference evidence="3" key="1">
    <citation type="journal article" date="2019" name="Int. J. Syst. Evol. Microbiol.">
        <title>The Global Catalogue of Microorganisms (GCM) 10K type strain sequencing project: providing services to taxonomists for standard genome sequencing and annotation.</title>
        <authorList>
            <consortium name="The Broad Institute Genomics Platform"/>
            <consortium name="The Broad Institute Genome Sequencing Center for Infectious Disease"/>
            <person name="Wu L."/>
            <person name="Ma J."/>
        </authorList>
    </citation>
    <scope>NUCLEOTIDE SEQUENCE [LARGE SCALE GENOMIC DNA]</scope>
    <source>
        <strain evidence="3">CGMCC 4.7248</strain>
    </source>
</reference>
<proteinExistence type="predicted"/>
<evidence type="ECO:0000313" key="3">
    <source>
        <dbReference type="Proteomes" id="UP001596154"/>
    </source>
</evidence>
<gene>
    <name evidence="2" type="ORF">ACFPZJ_13890</name>
</gene>
<keyword evidence="3" id="KW-1185">Reference proteome</keyword>
<feature type="compositionally biased region" description="Basic and acidic residues" evidence="1">
    <location>
        <begin position="43"/>
        <end position="52"/>
    </location>
</feature>
<comment type="caution">
    <text evidence="2">The sequence shown here is derived from an EMBL/GenBank/DDBJ whole genome shotgun (WGS) entry which is preliminary data.</text>
</comment>
<dbReference type="RefSeq" id="WP_381021042.1">
    <property type="nucleotide sequence ID" value="NZ_JBHSNY010000004.1"/>
</dbReference>
<feature type="compositionally biased region" description="Basic and acidic residues" evidence="1">
    <location>
        <begin position="1"/>
        <end position="10"/>
    </location>
</feature>
<dbReference type="Proteomes" id="UP001596154">
    <property type="component" value="Unassembled WGS sequence"/>
</dbReference>
<sequence>MKPTRADREAAGAAYDEFSTPGGPAHRRRRGRAAASAGARVLHRVDGPRPRGAETPAAYEFRDAPPSS</sequence>